<accession>A0A1Z3U197</accession>
<dbReference type="AlphaFoldDB" id="A0A1Z3U197"/>
<sequence length="169" mass="19927">MAMNEKLLKWFIGTSTERDEREQQEIAESLGTGLMYVSIILPILLLINIINDAFHHHYSMGTFSLFALLIFISIYSMVKMRKYHLDNDRVHNEQEYKKLLKKYRMRCTLAGVYFGVVMAALNYFLEPMFLDFSDGLSPLQVCVYLFSGVLFGFFIYFFMKSKIQKEYDE</sequence>
<feature type="transmembrane region" description="Helical" evidence="1">
    <location>
        <begin position="137"/>
        <end position="159"/>
    </location>
</feature>
<dbReference type="Pfam" id="PF11683">
    <property type="entry name" value="DUF3278"/>
    <property type="match status" value="1"/>
</dbReference>
<dbReference type="KEGG" id="spet:CEP67_07035"/>
<dbReference type="STRING" id="170573.GCA_001076995_00260"/>
<dbReference type="Proteomes" id="UP000235748">
    <property type="component" value="Unassembled WGS sequence"/>
</dbReference>
<reference evidence="2 3" key="1">
    <citation type="submission" date="2017-09" db="EMBL/GenBank/DDBJ databases">
        <title>Bacterial strain isolated from the female urinary microbiota.</title>
        <authorList>
            <person name="Thomas-White K."/>
            <person name="Kumar N."/>
            <person name="Forster S."/>
            <person name="Putonti C."/>
            <person name="Lawley T."/>
            <person name="Wolfe A.J."/>
        </authorList>
    </citation>
    <scope>NUCLEOTIDE SEQUENCE [LARGE SCALE GENOMIC DNA]</scope>
    <source>
        <strain evidence="2 3">UMB0834</strain>
    </source>
</reference>
<gene>
    <name evidence="2" type="ORF">CJ235_08935</name>
</gene>
<proteinExistence type="predicted"/>
<protein>
    <submittedName>
        <fullName evidence="2">DUF3278 domain-containing protein</fullName>
    </submittedName>
</protein>
<dbReference type="InterPro" id="IPR036259">
    <property type="entry name" value="MFS_trans_sf"/>
</dbReference>
<feature type="transmembrane region" description="Helical" evidence="1">
    <location>
        <begin position="107"/>
        <end position="125"/>
    </location>
</feature>
<evidence type="ECO:0000256" key="1">
    <source>
        <dbReference type="SAM" id="Phobius"/>
    </source>
</evidence>
<dbReference type="InterPro" id="IPR021697">
    <property type="entry name" value="DUF3278"/>
</dbReference>
<keyword evidence="1" id="KW-0472">Membrane</keyword>
<organism evidence="2 3">
    <name type="scientific">Staphylococcus pettenkoferi</name>
    <dbReference type="NCBI Taxonomy" id="170573"/>
    <lineage>
        <taxon>Bacteria</taxon>
        <taxon>Bacillati</taxon>
        <taxon>Bacillota</taxon>
        <taxon>Bacilli</taxon>
        <taxon>Bacillales</taxon>
        <taxon>Staphylococcaceae</taxon>
        <taxon>Staphylococcus</taxon>
    </lineage>
</organism>
<feature type="transmembrane region" description="Helical" evidence="1">
    <location>
        <begin position="30"/>
        <end position="50"/>
    </location>
</feature>
<feature type="transmembrane region" description="Helical" evidence="1">
    <location>
        <begin position="56"/>
        <end position="78"/>
    </location>
</feature>
<evidence type="ECO:0000313" key="3">
    <source>
        <dbReference type="Proteomes" id="UP000235748"/>
    </source>
</evidence>
<dbReference type="SUPFAM" id="SSF103473">
    <property type="entry name" value="MFS general substrate transporter"/>
    <property type="match status" value="1"/>
</dbReference>
<keyword evidence="1" id="KW-1133">Transmembrane helix</keyword>
<dbReference type="EMBL" id="PNGG01000004">
    <property type="protein sequence ID" value="PMC18544.1"/>
    <property type="molecule type" value="Genomic_DNA"/>
</dbReference>
<comment type="caution">
    <text evidence="2">The sequence shown here is derived from an EMBL/GenBank/DDBJ whole genome shotgun (WGS) entry which is preliminary data.</text>
</comment>
<keyword evidence="1" id="KW-0812">Transmembrane</keyword>
<name>A0A1Z3U197_9STAP</name>
<evidence type="ECO:0000313" key="2">
    <source>
        <dbReference type="EMBL" id="PMC18544.1"/>
    </source>
</evidence>